<dbReference type="Pfam" id="PF00059">
    <property type="entry name" value="Lectin_C"/>
    <property type="match status" value="1"/>
</dbReference>
<dbReference type="CDD" id="cd00037">
    <property type="entry name" value="CLECT"/>
    <property type="match status" value="1"/>
</dbReference>
<evidence type="ECO:0000313" key="5">
    <source>
        <dbReference type="EMBL" id="CAD7232842.1"/>
    </source>
</evidence>
<gene>
    <name evidence="5" type="ORF">CTOB1V02_LOCUS10669</name>
</gene>
<dbReference type="AlphaFoldDB" id="A0A7R8WJD8"/>
<organism evidence="5">
    <name type="scientific">Cyprideis torosa</name>
    <dbReference type="NCBI Taxonomy" id="163714"/>
    <lineage>
        <taxon>Eukaryota</taxon>
        <taxon>Metazoa</taxon>
        <taxon>Ecdysozoa</taxon>
        <taxon>Arthropoda</taxon>
        <taxon>Crustacea</taxon>
        <taxon>Oligostraca</taxon>
        <taxon>Ostracoda</taxon>
        <taxon>Podocopa</taxon>
        <taxon>Podocopida</taxon>
        <taxon>Cytherocopina</taxon>
        <taxon>Cytheroidea</taxon>
        <taxon>Cytherideidae</taxon>
        <taxon>Cyprideis</taxon>
    </lineage>
</organism>
<evidence type="ECO:0000256" key="1">
    <source>
        <dbReference type="ARBA" id="ARBA00008361"/>
    </source>
</evidence>
<dbReference type="SUPFAM" id="SSF56436">
    <property type="entry name" value="C-type lectin-like"/>
    <property type="match status" value="3"/>
</dbReference>
<dbReference type="GO" id="GO:0008757">
    <property type="term" value="F:S-adenosylmethionine-dependent methyltransferase activity"/>
    <property type="evidence" value="ECO:0007669"/>
    <property type="project" value="InterPro"/>
</dbReference>
<dbReference type="Pfam" id="PF08241">
    <property type="entry name" value="Methyltransf_11"/>
    <property type="match status" value="1"/>
</dbReference>
<dbReference type="SUPFAM" id="SSF53335">
    <property type="entry name" value="S-adenosyl-L-methionine-dependent methyltransferases"/>
    <property type="match status" value="1"/>
</dbReference>
<keyword evidence="2" id="KW-0489">Methyltransferase</keyword>
<dbReference type="InterPro" id="IPR013216">
    <property type="entry name" value="Methyltransf_11"/>
</dbReference>
<dbReference type="InterPro" id="IPR016187">
    <property type="entry name" value="CTDL_fold"/>
</dbReference>
<comment type="similarity">
    <text evidence="1">Belongs to the methyltransferase superfamily.</text>
</comment>
<dbReference type="InterPro" id="IPR051052">
    <property type="entry name" value="Diverse_substrate_MTase"/>
</dbReference>
<reference evidence="5" key="1">
    <citation type="submission" date="2020-11" db="EMBL/GenBank/DDBJ databases">
        <authorList>
            <person name="Tran Van P."/>
        </authorList>
    </citation>
    <scope>NUCLEOTIDE SEQUENCE</scope>
</reference>
<dbReference type="GO" id="GO:0032259">
    <property type="term" value="P:methylation"/>
    <property type="evidence" value="ECO:0007669"/>
    <property type="project" value="UniProtKB-KW"/>
</dbReference>
<dbReference type="InterPro" id="IPR016186">
    <property type="entry name" value="C-type_lectin-like/link_sf"/>
</dbReference>
<feature type="region of interest" description="Disordered" evidence="4">
    <location>
        <begin position="935"/>
        <end position="957"/>
    </location>
</feature>
<dbReference type="PANTHER" id="PTHR44942:SF4">
    <property type="entry name" value="METHYLTRANSFERASE TYPE 11 DOMAIN-CONTAINING PROTEIN"/>
    <property type="match status" value="1"/>
</dbReference>
<dbReference type="SMART" id="SM00034">
    <property type="entry name" value="CLECT"/>
    <property type="match status" value="2"/>
</dbReference>
<feature type="region of interest" description="Disordered" evidence="4">
    <location>
        <begin position="879"/>
        <end position="923"/>
    </location>
</feature>
<feature type="region of interest" description="Disordered" evidence="4">
    <location>
        <begin position="475"/>
        <end position="495"/>
    </location>
</feature>
<dbReference type="InterPro" id="IPR001304">
    <property type="entry name" value="C-type_lectin-like"/>
</dbReference>
<dbReference type="PANTHER" id="PTHR44942">
    <property type="entry name" value="METHYLTRANSF_11 DOMAIN-CONTAINING PROTEIN"/>
    <property type="match status" value="1"/>
</dbReference>
<evidence type="ECO:0000256" key="2">
    <source>
        <dbReference type="ARBA" id="ARBA00022603"/>
    </source>
</evidence>
<name>A0A7R8WJD8_9CRUS</name>
<accession>A0A7R8WJD8</accession>
<protein>
    <submittedName>
        <fullName evidence="5">Uncharacterized protein</fullName>
    </submittedName>
</protein>
<sequence>MFFLRTVICSRKMANFCAGGDRFVGDISEAYAKYRPVPPSQLIEFIVETLKAHLPEPFSLAADVGCGSGQCTELLAPFFQRVVGIDPSESQLKEARMRSCATNVEYLRGDCSSLPLSSCSVDLITACQAGHWFDLDAFYSETKAALKPGGIVALIGYSYPSPVLPDTDKGNEVLQRMVDAFWSTTGPHWEKARQHVDEEYRQFRLPFEDNIIKRGSERFIQRQEMSLSDFVGYMSSSSGFHTYAREKGIEEAYSFLESIALKAIQDIGLSTNLEETRVVSEIPYFALLSRKPLQEEVTDNPCEKGWLFNFFNGKCLYFQNGDLKNWYEARYICRSMGGALASFQDRQDLLFLSQIATIGGSSLNSTRMLAWIGGYSTPGHPWAWDSGEPWGNADLHIQSYENPAKEDTCLAVTYDDKDGAVYINPDQEDERLQCGGTLLHYICQKEPVLVDGINKFNHYPLPTLPLPEAIENSYNKPQQSYSRPPHPYSPSGTRNPYQPFLRGRTEDNVKQNLDIPSISVFEVANEHRFKRSVVTHPYQQQGYSAPQNRHPGPKQVPYSQKPNPYKTGTPSYGMGQTVPSDVQIIKKHASKILQQELAYKWRPCPNGWTYYWAVDKCYYTSKNELRTWEESRERCRAVGGTVGNVDSSKSFSAWTGGHYVEGKGWRWDDEDEVWGDMDEHIHDEYYENPPVQNLCMAVFNDDARGAGLVDPYTRIPYDCKSYRMPFVCSMPPIRPSKADKGYYGMYQKALVSQKYPALNENDVDVIRTYVKAKLSTVGKMSYYPDYPMKKTRYEKSKECWVGLASINGEPWKWDDGSAIDVEEHVPILISPETNNTCVAVYPDDWYGAGYGRYQGQAPARDLSERLDCHRDRRPFICQKDPPYLKKQKSHQETVTQSTYVSQHQPHYSSLPSSSQISKPYDKSNLAPYSQQFEKTQTAYNPRSPGSYNVGTGASPSSGRYPSQLGFWMF</sequence>
<evidence type="ECO:0000256" key="3">
    <source>
        <dbReference type="ARBA" id="ARBA00022679"/>
    </source>
</evidence>
<dbReference type="InterPro" id="IPR029063">
    <property type="entry name" value="SAM-dependent_MTases_sf"/>
</dbReference>
<dbReference type="PROSITE" id="PS50041">
    <property type="entry name" value="C_TYPE_LECTIN_2"/>
    <property type="match status" value="1"/>
</dbReference>
<dbReference type="EMBL" id="OB665222">
    <property type="protein sequence ID" value="CAD7232842.1"/>
    <property type="molecule type" value="Genomic_DNA"/>
</dbReference>
<evidence type="ECO:0000256" key="4">
    <source>
        <dbReference type="SAM" id="MobiDB-lite"/>
    </source>
</evidence>
<dbReference type="Gene3D" id="3.40.50.150">
    <property type="entry name" value="Vaccinia Virus protein VP39"/>
    <property type="match status" value="1"/>
</dbReference>
<dbReference type="Gene3D" id="3.10.100.10">
    <property type="entry name" value="Mannose-Binding Protein A, subunit A"/>
    <property type="match status" value="3"/>
</dbReference>
<feature type="compositionally biased region" description="Low complexity" evidence="4">
    <location>
        <begin position="901"/>
        <end position="918"/>
    </location>
</feature>
<proteinExistence type="inferred from homology"/>
<keyword evidence="3" id="KW-0808">Transferase</keyword>
<dbReference type="CDD" id="cd02440">
    <property type="entry name" value="AdoMet_MTases"/>
    <property type="match status" value="1"/>
</dbReference>
<dbReference type="OrthoDB" id="506498at2759"/>